<evidence type="ECO:0000256" key="1">
    <source>
        <dbReference type="SAM" id="Phobius"/>
    </source>
</evidence>
<dbReference type="STRING" id="1280953.HOC_14338"/>
<dbReference type="InterPro" id="IPR034122">
    <property type="entry name" value="Retropepsin-like_bacterial"/>
</dbReference>
<evidence type="ECO:0000313" key="2">
    <source>
        <dbReference type="EMBL" id="KDA01705.1"/>
    </source>
</evidence>
<dbReference type="PATRIC" id="fig|1280953.3.peg.2882"/>
<proteinExistence type="predicted"/>
<evidence type="ECO:0008006" key="4">
    <source>
        <dbReference type="Google" id="ProtNLM"/>
    </source>
</evidence>
<dbReference type="Gene3D" id="2.40.70.10">
    <property type="entry name" value="Acid Proteases"/>
    <property type="match status" value="1"/>
</dbReference>
<reference evidence="2 3" key="1">
    <citation type="journal article" date="2014" name="Antonie Van Leeuwenhoek">
        <title>Hyphomonas beringensis sp. nov. and Hyphomonas chukchiensis sp. nov., isolated from surface seawater of the Bering Sea and Chukchi Sea.</title>
        <authorList>
            <person name="Li C."/>
            <person name="Lai Q."/>
            <person name="Li G."/>
            <person name="Dong C."/>
            <person name="Wang J."/>
            <person name="Liao Y."/>
            <person name="Shao Z."/>
        </authorList>
    </citation>
    <scope>NUCLEOTIDE SEQUENCE [LARGE SCALE GENOMIC DNA]</scope>
    <source>
        <strain evidence="2 3">SCH89</strain>
    </source>
</reference>
<keyword evidence="1" id="KW-0472">Membrane</keyword>
<dbReference type="SUPFAM" id="SSF50630">
    <property type="entry name" value="Acid proteases"/>
    <property type="match status" value="1"/>
</dbReference>
<keyword evidence="3" id="KW-1185">Reference proteome</keyword>
<dbReference type="CDD" id="cd05483">
    <property type="entry name" value="retropepsin_like_bacteria"/>
    <property type="match status" value="1"/>
</dbReference>
<dbReference type="eggNOG" id="COG3577">
    <property type="taxonomic scope" value="Bacteria"/>
</dbReference>
<gene>
    <name evidence="2" type="ORF">HOC_14338</name>
</gene>
<comment type="caution">
    <text evidence="2">The sequence shown here is derived from an EMBL/GenBank/DDBJ whole genome shotgun (WGS) entry which is preliminary data.</text>
</comment>
<feature type="transmembrane region" description="Helical" evidence="1">
    <location>
        <begin position="6"/>
        <end position="27"/>
    </location>
</feature>
<dbReference type="InterPro" id="IPR011969">
    <property type="entry name" value="Clan_AA_Asp_peptidase_C"/>
</dbReference>
<dbReference type="Proteomes" id="UP000024942">
    <property type="component" value="Unassembled WGS sequence"/>
</dbReference>
<protein>
    <recommendedName>
        <fullName evidence="4">TIGR02281 family clan AA aspartic protease</fullName>
    </recommendedName>
</protein>
<dbReference type="RefSeq" id="WP_051624916.1">
    <property type="nucleotide sequence ID" value="NZ_ARYL01000023.1"/>
</dbReference>
<dbReference type="OrthoDB" id="7595324at2"/>
<dbReference type="NCBIfam" id="TIGR02281">
    <property type="entry name" value="clan_AA_DTGA"/>
    <property type="match status" value="1"/>
</dbReference>
<accession>A0A059G527</accession>
<keyword evidence="1" id="KW-1133">Transmembrane helix</keyword>
<dbReference type="InterPro" id="IPR021109">
    <property type="entry name" value="Peptidase_aspartic_dom_sf"/>
</dbReference>
<sequence>MGSWVANTVSMVAAAAMITAGVVIFIVPKLQENHAAAETPIVASAVVSTPRAAFDNAAIIDREADGHYWTRADVDGTAVKFMVDTGASTVAITFRDAQRIGLKPEDLDFKWEIRTAGGIVHGAAVTLEKISIGRVEVDNVEAMVLREGLDQSLLGMTFLGELYSYEFRKSQLVIRQ</sequence>
<organism evidence="2 3">
    <name type="scientific">Hyphomonas oceanitis SCH89</name>
    <dbReference type="NCBI Taxonomy" id="1280953"/>
    <lineage>
        <taxon>Bacteria</taxon>
        <taxon>Pseudomonadati</taxon>
        <taxon>Pseudomonadota</taxon>
        <taxon>Alphaproteobacteria</taxon>
        <taxon>Hyphomonadales</taxon>
        <taxon>Hyphomonadaceae</taxon>
        <taxon>Hyphomonas</taxon>
    </lineage>
</organism>
<keyword evidence="1" id="KW-0812">Transmembrane</keyword>
<dbReference type="Pfam" id="PF13975">
    <property type="entry name" value="gag-asp_proteas"/>
    <property type="match status" value="1"/>
</dbReference>
<dbReference type="EMBL" id="ARYL01000023">
    <property type="protein sequence ID" value="KDA01705.1"/>
    <property type="molecule type" value="Genomic_DNA"/>
</dbReference>
<name>A0A059G527_9PROT</name>
<dbReference type="AlphaFoldDB" id="A0A059G527"/>
<evidence type="ECO:0000313" key="3">
    <source>
        <dbReference type="Proteomes" id="UP000024942"/>
    </source>
</evidence>